<dbReference type="PANTHER" id="PTHR34796:SF1">
    <property type="entry name" value="EXPRESSED PROTEIN"/>
    <property type="match status" value="1"/>
</dbReference>
<accession>A0A328U6I4</accession>
<evidence type="ECO:0000313" key="2">
    <source>
        <dbReference type="Proteomes" id="UP000249260"/>
    </source>
</evidence>
<dbReference type="EMBL" id="QLUW01000001">
    <property type="protein sequence ID" value="RAP78189.1"/>
    <property type="molecule type" value="Genomic_DNA"/>
</dbReference>
<sequence>MAVPFKQYPAAYESFLYEFHATRDYFECHELLEEYWKEHPGDPLGPTWVGLIQLAVGSYHHRRKNYRGALKMMRHCRQRLTSERLRELGLEGAALLALAEERIAALERMEPFEDIDLPFADQELLARVMQTAEKEGQRWGASSSMDDQLINRHTLRDRSGVIAAREAAAKAKKR</sequence>
<proteinExistence type="predicted"/>
<reference evidence="1 2" key="1">
    <citation type="submission" date="2018-06" db="EMBL/GenBank/DDBJ databases">
        <title>Paenibacillus montanisoli sp. nov., isolated from mountain area soil.</title>
        <authorList>
            <person name="Wu M."/>
        </authorList>
    </citation>
    <scope>NUCLEOTIDE SEQUENCE [LARGE SCALE GENOMIC DNA]</scope>
    <source>
        <strain evidence="1 2">RA17</strain>
    </source>
</reference>
<evidence type="ECO:0000313" key="1">
    <source>
        <dbReference type="EMBL" id="RAP78189.1"/>
    </source>
</evidence>
<dbReference type="Pfam" id="PF03745">
    <property type="entry name" value="DUF309"/>
    <property type="match status" value="1"/>
</dbReference>
<dbReference type="PANTHER" id="PTHR34796">
    <property type="entry name" value="EXPRESSED PROTEIN"/>
    <property type="match status" value="1"/>
</dbReference>
<gene>
    <name evidence="1" type="ORF">DL346_07090</name>
</gene>
<dbReference type="Proteomes" id="UP000249260">
    <property type="component" value="Unassembled WGS sequence"/>
</dbReference>
<dbReference type="OrthoDB" id="165483at2"/>
<dbReference type="InterPro" id="IPR023203">
    <property type="entry name" value="TTHA0068_sf"/>
</dbReference>
<dbReference type="SUPFAM" id="SSF140663">
    <property type="entry name" value="TTHA0068-like"/>
    <property type="match status" value="1"/>
</dbReference>
<keyword evidence="2" id="KW-1185">Reference proteome</keyword>
<protein>
    <submittedName>
        <fullName evidence="1">DUF309 domain-containing protein</fullName>
    </submittedName>
</protein>
<dbReference type="Gene3D" id="1.10.3450.10">
    <property type="entry name" value="TTHA0068-like"/>
    <property type="match status" value="1"/>
</dbReference>
<dbReference type="AlphaFoldDB" id="A0A328U6I4"/>
<dbReference type="InterPro" id="IPR005500">
    <property type="entry name" value="DUF309"/>
</dbReference>
<comment type="caution">
    <text evidence="1">The sequence shown here is derived from an EMBL/GenBank/DDBJ whole genome shotgun (WGS) entry which is preliminary data.</text>
</comment>
<name>A0A328U6I4_9BACL</name>
<organism evidence="1 2">
    <name type="scientific">Paenibacillus montanisoli</name>
    <dbReference type="NCBI Taxonomy" id="2081970"/>
    <lineage>
        <taxon>Bacteria</taxon>
        <taxon>Bacillati</taxon>
        <taxon>Bacillota</taxon>
        <taxon>Bacilli</taxon>
        <taxon>Bacillales</taxon>
        <taxon>Paenibacillaceae</taxon>
        <taxon>Paenibacillus</taxon>
    </lineage>
</organism>